<dbReference type="CDD" id="cd00158">
    <property type="entry name" value="RHOD"/>
    <property type="match status" value="1"/>
</dbReference>
<dbReference type="PROSITE" id="PS50206">
    <property type="entry name" value="RHODANESE_3"/>
    <property type="match status" value="1"/>
</dbReference>
<organism evidence="2">
    <name type="scientific">Picea sitchensis</name>
    <name type="common">Sitka spruce</name>
    <name type="synonym">Pinus sitchensis</name>
    <dbReference type="NCBI Taxonomy" id="3332"/>
    <lineage>
        <taxon>Eukaryota</taxon>
        <taxon>Viridiplantae</taxon>
        <taxon>Streptophyta</taxon>
        <taxon>Embryophyta</taxon>
        <taxon>Tracheophyta</taxon>
        <taxon>Spermatophyta</taxon>
        <taxon>Pinopsida</taxon>
        <taxon>Pinidae</taxon>
        <taxon>Conifers I</taxon>
        <taxon>Pinales</taxon>
        <taxon>Pinaceae</taxon>
        <taxon>Picea</taxon>
    </lineage>
</organism>
<evidence type="ECO:0000259" key="1">
    <source>
        <dbReference type="PROSITE" id="PS50206"/>
    </source>
</evidence>
<proteinExistence type="evidence at transcript level"/>
<protein>
    <recommendedName>
        <fullName evidence="1">Rhodanese domain-containing protein</fullName>
    </recommendedName>
</protein>
<dbReference type="PANTHER" id="PTHR44920:SF1">
    <property type="entry name" value="RHODANESE-LIKE DOMAIN-CONTAINING PROTEIN 14, CHLOROPLASTIC"/>
    <property type="match status" value="1"/>
</dbReference>
<sequence length="231" mass="25891">MVTTALCQPCLFLPCQYHFSISKPYVASKNASSAFYTSGLCFTVKRRSGHLSTVISAATKTAKSPAEEEWKIKRQLLLNKKVRSVEVNEAFRLQKENGYVILDVRREGEFKDYHPKGAINVEIYRLIRDWTAWDIARRAAFAFFGIFSGTEENPQFLEDVRSKLGKNSKIIVACSAGGTMKPTPNLPEGQQSRSLIAAYLLALDGYTTLLYLEGGLYAWNKAGLPVEYAEE</sequence>
<dbReference type="InterPro" id="IPR043186">
    <property type="entry name" value="Str14"/>
</dbReference>
<dbReference type="Pfam" id="PF00581">
    <property type="entry name" value="Rhodanese"/>
    <property type="match status" value="1"/>
</dbReference>
<dbReference type="PANTHER" id="PTHR44920">
    <property type="entry name" value="RHODANESE-LIKE DOMAIN-CONTAINING PROTEIN 14, CHLOROPLASTIC-RELATED"/>
    <property type="match status" value="1"/>
</dbReference>
<dbReference type="FunFam" id="3.40.250.10:FF:000032">
    <property type="entry name" value="Rhodanese-like domain-containing protein 14, chloroplastic"/>
    <property type="match status" value="1"/>
</dbReference>
<dbReference type="GO" id="GO:0009507">
    <property type="term" value="C:chloroplast"/>
    <property type="evidence" value="ECO:0007669"/>
    <property type="project" value="TreeGrafter"/>
</dbReference>
<feature type="domain" description="Rhodanese" evidence="1">
    <location>
        <begin position="95"/>
        <end position="228"/>
    </location>
</feature>
<dbReference type="EMBL" id="EF084938">
    <property type="protein sequence ID" value="ABK24247.1"/>
    <property type="molecule type" value="mRNA"/>
</dbReference>
<name>A9NUD6_PICSI</name>
<dbReference type="InterPro" id="IPR001763">
    <property type="entry name" value="Rhodanese-like_dom"/>
</dbReference>
<reference evidence="2" key="1">
    <citation type="journal article" date="2008" name="BMC Genomics">
        <title>A conifer genomics resource of 200,000 spruce (Picea spp.) ESTs and 6,464 high-quality, sequence-finished full-length cDNAs for Sitka spruce (Picea sitchensis).</title>
        <authorList>
            <person name="Ralph S.G."/>
            <person name="Chun H.J."/>
            <person name="Kolosova N."/>
            <person name="Cooper D."/>
            <person name="Oddy C."/>
            <person name="Ritland C.E."/>
            <person name="Kirkpatrick R."/>
            <person name="Moore R."/>
            <person name="Barber S."/>
            <person name="Holt R.A."/>
            <person name="Jones S.J."/>
            <person name="Marra M.A."/>
            <person name="Douglas C.J."/>
            <person name="Ritland K."/>
            <person name="Bohlmann J."/>
        </authorList>
    </citation>
    <scope>NUCLEOTIDE SEQUENCE</scope>
    <source>
        <tissue evidence="2">Green portion of the leader tissue</tissue>
    </source>
</reference>
<accession>A9NUD6</accession>
<dbReference type="SMART" id="SM00450">
    <property type="entry name" value="RHOD"/>
    <property type="match status" value="1"/>
</dbReference>
<evidence type="ECO:0000313" key="2">
    <source>
        <dbReference type="EMBL" id="ABK24247.1"/>
    </source>
</evidence>
<dbReference type="InterPro" id="IPR036873">
    <property type="entry name" value="Rhodanese-like_dom_sf"/>
</dbReference>
<dbReference type="Gene3D" id="3.40.250.10">
    <property type="entry name" value="Rhodanese-like domain"/>
    <property type="match status" value="1"/>
</dbReference>
<dbReference type="AlphaFoldDB" id="A9NUD6"/>
<dbReference type="SUPFAM" id="SSF52821">
    <property type="entry name" value="Rhodanese/Cell cycle control phosphatase"/>
    <property type="match status" value="1"/>
</dbReference>